<name>A0A485MA47_9ZZZZ</name>
<dbReference type="GO" id="GO:0005524">
    <property type="term" value="F:ATP binding"/>
    <property type="evidence" value="ECO:0007669"/>
    <property type="project" value="UniProtKB-KW"/>
</dbReference>
<dbReference type="GO" id="GO:0004386">
    <property type="term" value="F:helicase activity"/>
    <property type="evidence" value="ECO:0007669"/>
    <property type="project" value="UniProtKB-KW"/>
</dbReference>
<reference evidence="1" key="1">
    <citation type="submission" date="2019-03" db="EMBL/GenBank/DDBJ databases">
        <authorList>
            <person name="Hao L."/>
        </authorList>
    </citation>
    <scope>NUCLEOTIDE SEQUENCE</scope>
</reference>
<evidence type="ECO:0000313" key="1">
    <source>
        <dbReference type="EMBL" id="VFU19598.1"/>
    </source>
</evidence>
<dbReference type="Gene3D" id="3.40.50.300">
    <property type="entry name" value="P-loop containing nucleotide triphosphate hydrolases"/>
    <property type="match status" value="1"/>
</dbReference>
<proteinExistence type="predicted"/>
<dbReference type="EMBL" id="CAADRN010000391">
    <property type="protein sequence ID" value="VFU19598.1"/>
    <property type="molecule type" value="Genomic_DNA"/>
</dbReference>
<sequence length="110" mass="12350">MDWDKYAHIEKLYLEAEEKRLLYVAATRARNLLVVSVYPDKTEASPWHPFSGHFAGVPELEEVQAGTPQTAGDAGAEITAQDLFEDRAVRQYGQIFSALNELVEDLRGLN</sequence>
<dbReference type="InterPro" id="IPR027417">
    <property type="entry name" value="P-loop_NTPase"/>
</dbReference>
<accession>A0A485MA47</accession>
<dbReference type="SUPFAM" id="SSF52540">
    <property type="entry name" value="P-loop containing nucleoside triphosphate hydrolases"/>
    <property type="match status" value="1"/>
</dbReference>
<dbReference type="AlphaFoldDB" id="A0A485MA47"/>
<protein>
    <submittedName>
        <fullName evidence="1">Uncharacterized protein</fullName>
    </submittedName>
</protein>
<dbReference type="GO" id="GO:0016787">
    <property type="term" value="F:hydrolase activity"/>
    <property type="evidence" value="ECO:0007669"/>
    <property type="project" value="UniProtKB-KW"/>
</dbReference>
<organism evidence="1">
    <name type="scientific">anaerobic digester metagenome</name>
    <dbReference type="NCBI Taxonomy" id="1263854"/>
    <lineage>
        <taxon>unclassified sequences</taxon>
        <taxon>metagenomes</taxon>
        <taxon>ecological metagenomes</taxon>
    </lineage>
</organism>
<gene>
    <name evidence="1" type="ORF">SCFA_870004</name>
</gene>